<keyword evidence="7 10" id="KW-0539">Nucleus</keyword>
<dbReference type="Gene3D" id="2.30.30.100">
    <property type="match status" value="1"/>
</dbReference>
<dbReference type="InterPro" id="IPR010920">
    <property type="entry name" value="LSM_dom_sf"/>
</dbReference>
<dbReference type="GO" id="GO:0005685">
    <property type="term" value="C:U1 snRNP"/>
    <property type="evidence" value="ECO:0007669"/>
    <property type="project" value="TreeGrafter"/>
</dbReference>
<dbReference type="InterPro" id="IPR047575">
    <property type="entry name" value="Sm"/>
</dbReference>
<sequence>MDSQVGAEDKDRRPEFENPKQFLLRKVNRKVEVVLKWGQSYEGVLVCTDDYFNILLEHAVEKIDGTVAGDVGKILIRCNNIFLVKDVES</sequence>
<dbReference type="EMBL" id="JARGDH010000081">
    <property type="protein sequence ID" value="KAL0263902.1"/>
    <property type="molecule type" value="Genomic_DNA"/>
</dbReference>
<dbReference type="GO" id="GO:0034715">
    <property type="term" value="C:pICln-Sm protein complex"/>
    <property type="evidence" value="ECO:0007669"/>
    <property type="project" value="TreeGrafter"/>
</dbReference>
<keyword evidence="8 10" id="KW-0687">Ribonucleoprotein</keyword>
<protein>
    <recommendedName>
        <fullName evidence="9">Sm protein F</fullName>
    </recommendedName>
</protein>
<keyword evidence="4 10" id="KW-0747">Spliceosome</keyword>
<evidence type="ECO:0000256" key="7">
    <source>
        <dbReference type="ARBA" id="ARBA00023242"/>
    </source>
</evidence>
<keyword evidence="6 10" id="KW-0508">mRNA splicing</keyword>
<evidence type="ECO:0000256" key="5">
    <source>
        <dbReference type="ARBA" id="ARBA00022884"/>
    </source>
</evidence>
<dbReference type="PANTHER" id="PTHR11021:SF0">
    <property type="entry name" value="SMALL NUCLEAR RIBONUCLEOPROTEIN F"/>
    <property type="match status" value="1"/>
</dbReference>
<evidence type="ECO:0000256" key="1">
    <source>
        <dbReference type="ARBA" id="ARBA00004123"/>
    </source>
</evidence>
<dbReference type="PROSITE" id="PS52002">
    <property type="entry name" value="SM"/>
    <property type="match status" value="1"/>
</dbReference>
<dbReference type="AlphaFoldDB" id="A0AAW2H6C6"/>
<evidence type="ECO:0000313" key="12">
    <source>
        <dbReference type="EMBL" id="KAL0263902.1"/>
    </source>
</evidence>
<evidence type="ECO:0000256" key="9">
    <source>
        <dbReference type="ARBA" id="ARBA00030144"/>
    </source>
</evidence>
<accession>A0AAW2H6C6</accession>
<dbReference type="InterPro" id="IPR001163">
    <property type="entry name" value="Sm_dom_euk/arc"/>
</dbReference>
<comment type="function">
    <text evidence="10">Plays a role in pre-mRNA splicing as a core component of the spliceosomal U1, U2, U4 and U5 small nuclear ribonucleoproteins (snRNPs), the building blocks of the spliceosome.</text>
</comment>
<feature type="domain" description="Sm" evidence="11">
    <location>
        <begin position="18"/>
        <end position="89"/>
    </location>
</feature>
<proteinExistence type="inferred from homology"/>
<dbReference type="InterPro" id="IPR034100">
    <property type="entry name" value="Sm_F"/>
</dbReference>
<dbReference type="CDD" id="cd01722">
    <property type="entry name" value="Sm_F"/>
    <property type="match status" value="1"/>
</dbReference>
<reference evidence="12" key="1">
    <citation type="journal article" date="2024" name="Gigascience">
        <title>Chromosome-level genome of the poultry shaft louse Menopon gallinae provides insight into the host-switching and adaptive evolution of parasitic lice.</title>
        <authorList>
            <person name="Xu Y."/>
            <person name="Ma L."/>
            <person name="Liu S."/>
            <person name="Liang Y."/>
            <person name="Liu Q."/>
            <person name="He Z."/>
            <person name="Tian L."/>
            <person name="Duan Y."/>
            <person name="Cai W."/>
            <person name="Li H."/>
            <person name="Song F."/>
        </authorList>
    </citation>
    <scope>NUCLEOTIDE SEQUENCE</scope>
    <source>
        <strain evidence="12">Cailab_2023a</strain>
    </source>
</reference>
<comment type="subcellular location">
    <subcellularLocation>
        <location evidence="1 10">Nucleus</location>
    </subcellularLocation>
</comment>
<keyword evidence="5 10" id="KW-0694">RNA-binding</keyword>
<evidence type="ECO:0000259" key="11">
    <source>
        <dbReference type="PROSITE" id="PS52002"/>
    </source>
</evidence>
<gene>
    <name evidence="12" type="ORF">PYX00_011028</name>
</gene>
<evidence type="ECO:0000256" key="10">
    <source>
        <dbReference type="PIRNR" id="PIRNR006609"/>
    </source>
</evidence>
<comment type="similarity">
    <text evidence="2 10">Belongs to the snRNP Sm proteins family. SmF/LSm6 subfamily.</text>
</comment>
<name>A0AAW2H6C6_9NEOP</name>
<organism evidence="12">
    <name type="scientific">Menopon gallinae</name>
    <name type="common">poultry shaft louse</name>
    <dbReference type="NCBI Taxonomy" id="328185"/>
    <lineage>
        <taxon>Eukaryota</taxon>
        <taxon>Metazoa</taxon>
        <taxon>Ecdysozoa</taxon>
        <taxon>Arthropoda</taxon>
        <taxon>Hexapoda</taxon>
        <taxon>Insecta</taxon>
        <taxon>Pterygota</taxon>
        <taxon>Neoptera</taxon>
        <taxon>Paraneoptera</taxon>
        <taxon>Psocodea</taxon>
        <taxon>Troctomorpha</taxon>
        <taxon>Phthiraptera</taxon>
        <taxon>Amblycera</taxon>
        <taxon>Menoponidae</taxon>
        <taxon>Menopon</taxon>
    </lineage>
</organism>
<evidence type="ECO:0000256" key="2">
    <source>
        <dbReference type="ARBA" id="ARBA00007927"/>
    </source>
</evidence>
<evidence type="ECO:0000256" key="6">
    <source>
        <dbReference type="ARBA" id="ARBA00023187"/>
    </source>
</evidence>
<dbReference type="GO" id="GO:0071013">
    <property type="term" value="C:catalytic step 2 spliceosome"/>
    <property type="evidence" value="ECO:0007669"/>
    <property type="project" value="TreeGrafter"/>
</dbReference>
<dbReference type="GO" id="GO:0000398">
    <property type="term" value="P:mRNA splicing, via spliceosome"/>
    <property type="evidence" value="ECO:0007669"/>
    <property type="project" value="InterPro"/>
</dbReference>
<evidence type="ECO:0000256" key="4">
    <source>
        <dbReference type="ARBA" id="ARBA00022728"/>
    </source>
</evidence>
<dbReference type="SUPFAM" id="SSF50182">
    <property type="entry name" value="Sm-like ribonucleoproteins"/>
    <property type="match status" value="1"/>
</dbReference>
<dbReference type="PIRSF" id="PIRSF006609">
    <property type="entry name" value="snRNP_SmF"/>
    <property type="match status" value="1"/>
</dbReference>
<comment type="caution">
    <text evidence="12">The sequence shown here is derived from an EMBL/GenBank/DDBJ whole genome shotgun (WGS) entry which is preliminary data.</text>
</comment>
<evidence type="ECO:0000256" key="3">
    <source>
        <dbReference type="ARBA" id="ARBA00022664"/>
    </source>
</evidence>
<evidence type="ECO:0000256" key="8">
    <source>
        <dbReference type="ARBA" id="ARBA00023274"/>
    </source>
</evidence>
<dbReference type="SMART" id="SM00651">
    <property type="entry name" value="Sm"/>
    <property type="match status" value="1"/>
</dbReference>
<dbReference type="InterPro" id="IPR016487">
    <property type="entry name" value="Lsm6/sSmF"/>
</dbReference>
<dbReference type="PANTHER" id="PTHR11021">
    <property type="entry name" value="SMALL NUCLEAR RIBONUCLEOPROTEIN F SNRNP-F"/>
    <property type="match status" value="1"/>
</dbReference>
<dbReference type="Pfam" id="PF01423">
    <property type="entry name" value="LSM"/>
    <property type="match status" value="1"/>
</dbReference>
<keyword evidence="3 10" id="KW-0507">mRNA processing</keyword>
<dbReference type="GO" id="GO:0003723">
    <property type="term" value="F:RNA binding"/>
    <property type="evidence" value="ECO:0007669"/>
    <property type="project" value="UniProtKB-UniRule"/>
</dbReference>